<dbReference type="OMA" id="THEMYHE"/>
<dbReference type="Gene3D" id="3.90.1490.10">
    <property type="entry name" value="putative n-type atp pyrophosphatase, domain 2"/>
    <property type="match status" value="1"/>
</dbReference>
<sequence>MKVVGLVSGGKDSCYAMMKCIDYGHEIVALANLMPVDDSVDELDSYMYQTVIKLPPFSGQLLHPGPLQACIWLGTKLLSAMRNAWECHCSEGEYKDLQGKPSKRESHQNLSYRMTPGDEVEDLVILLNEVKHQIPSITAVSSGAIASDYQRLRVENVCSRLGLVSLAYLWKQDQSLLLQEMITKGIVAITVKVAAMGLDPAKHLGKEIAYLKPYLHKLKELYGINVCGEGGEYETLTLDCPLFKNAQIVLDDFQIVLHSSDSIAPVGVLHPSAFHLEHKREPISFSGTSRSNDACSEKMGSVSEVQGDCLPKYIAKCQSVDLASEFGEVSEVKLHISKNKRDDTFSIGCWLQDLCGISEGLQKDLTAVLKKIELQLIKNGFGWVNVLYIHLYIADMNEFALANEIYTRFITEEKCHFGVPSRSTIELPLLSVGLGRAYIEVLVANDHSKRVLHVQSISCWAPSCIGPYSQATLHKEILHMAGQLGLDPPTMMLCSGDPAAEMEQALENCEAVAECFKCSVASSAILFVIYCSASLQSSERIKIQDKVDTFLKQKRLSHLDNGSMSKVFDPVLLYVLAPNLPKRALVEVKPVLYVPEDKETATETVMQNQSCITTPNYWGFQHAQWHHSCCQKCIVRGKLCVVNLCITKELAAKICSESDTDRKEECQHSNTDEQMIRISRFCIYLLDEILLENNFSWGDAMNLRFYFPTNLCMRADILSLIFRDAFKEFAEMSQRIQMDNEPIFNLVPVLGAGRSATSMDDVITCELFASKL</sequence>
<dbReference type="EC" id="6.3.1.14" evidence="1"/>
<evidence type="ECO:0000256" key="4">
    <source>
        <dbReference type="ARBA" id="ARBA00031552"/>
    </source>
</evidence>
<dbReference type="InterPro" id="IPR030662">
    <property type="entry name" value="DPH6/MJ0570"/>
</dbReference>
<organism evidence="7 8">
    <name type="scientific">Tetracentron sinense</name>
    <name type="common">Spur-leaf</name>
    <dbReference type="NCBI Taxonomy" id="13715"/>
    <lineage>
        <taxon>Eukaryota</taxon>
        <taxon>Viridiplantae</taxon>
        <taxon>Streptophyta</taxon>
        <taxon>Embryophyta</taxon>
        <taxon>Tracheophyta</taxon>
        <taxon>Spermatophyta</taxon>
        <taxon>Magnoliopsida</taxon>
        <taxon>Trochodendrales</taxon>
        <taxon>Trochodendraceae</taxon>
        <taxon>Tetracentron</taxon>
    </lineage>
</organism>
<accession>A0A834Z9Y5</accession>
<evidence type="ECO:0000256" key="3">
    <source>
        <dbReference type="ARBA" id="ARBA00029814"/>
    </source>
</evidence>
<dbReference type="PANTHER" id="PTHR12196">
    <property type="entry name" value="DOMAIN OF UNKNOWN FUNCTION 71 DUF71 -CONTAINING PROTEIN"/>
    <property type="match status" value="1"/>
</dbReference>
<dbReference type="EMBL" id="JABCRI010000008">
    <property type="protein sequence ID" value="KAF8401936.1"/>
    <property type="molecule type" value="Genomic_DNA"/>
</dbReference>
<dbReference type="Pfam" id="PF01042">
    <property type="entry name" value="Ribonuc_L-PSP"/>
    <property type="match status" value="2"/>
</dbReference>
<dbReference type="InterPro" id="IPR006175">
    <property type="entry name" value="YjgF/YER057c/UK114"/>
</dbReference>
<name>A0A834Z9Y5_TETSI</name>
<evidence type="ECO:0000256" key="5">
    <source>
        <dbReference type="ARBA" id="ARBA00048108"/>
    </source>
</evidence>
<protein>
    <recommendedName>
        <fullName evidence="2">Diphthine--ammonia ligase</fullName>
        <ecNumber evidence="1">6.3.1.14</ecNumber>
    </recommendedName>
    <alternativeName>
        <fullName evidence="3">Diphthamide synthase</fullName>
    </alternativeName>
    <alternativeName>
        <fullName evidence="4">Diphthamide synthetase</fullName>
    </alternativeName>
</protein>
<dbReference type="AlphaFoldDB" id="A0A834Z9Y5"/>
<dbReference type="SUPFAM" id="SSF52402">
    <property type="entry name" value="Adenine nucleotide alpha hydrolases-like"/>
    <property type="match status" value="1"/>
</dbReference>
<dbReference type="PANTHER" id="PTHR12196:SF2">
    <property type="entry name" value="DIPHTHINE--AMMONIA LIGASE"/>
    <property type="match status" value="1"/>
</dbReference>
<comment type="caution">
    <text evidence="7">The sequence shown here is derived from an EMBL/GenBank/DDBJ whole genome shotgun (WGS) entry which is preliminary data.</text>
</comment>
<comment type="catalytic activity">
    <reaction evidence="5">
        <text>diphthine-[translation elongation factor 2] + NH4(+) + ATP = diphthamide-[translation elongation factor 2] + AMP + diphosphate + H(+)</text>
        <dbReference type="Rhea" id="RHEA:19753"/>
        <dbReference type="Rhea" id="RHEA-COMP:10172"/>
        <dbReference type="Rhea" id="RHEA-COMP:10174"/>
        <dbReference type="ChEBI" id="CHEBI:15378"/>
        <dbReference type="ChEBI" id="CHEBI:16692"/>
        <dbReference type="ChEBI" id="CHEBI:28938"/>
        <dbReference type="ChEBI" id="CHEBI:30616"/>
        <dbReference type="ChEBI" id="CHEBI:33019"/>
        <dbReference type="ChEBI" id="CHEBI:82696"/>
        <dbReference type="ChEBI" id="CHEBI:456215"/>
        <dbReference type="EC" id="6.3.1.14"/>
    </reaction>
</comment>
<evidence type="ECO:0000313" key="7">
    <source>
        <dbReference type="EMBL" id="KAF8401936.1"/>
    </source>
</evidence>
<evidence type="ECO:0000256" key="1">
    <source>
        <dbReference type="ARBA" id="ARBA00012089"/>
    </source>
</evidence>
<dbReference type="FunFam" id="3.90.1490.10:FF:000002">
    <property type="entry name" value="Diphthine--ammonia ligase"/>
    <property type="match status" value="1"/>
</dbReference>
<dbReference type="SUPFAM" id="SSF55298">
    <property type="entry name" value="YjgF-like"/>
    <property type="match status" value="2"/>
</dbReference>
<dbReference type="InterPro" id="IPR002761">
    <property type="entry name" value="Diphthami_syn_dom"/>
</dbReference>
<dbReference type="InterPro" id="IPR035959">
    <property type="entry name" value="RutC-like_sf"/>
</dbReference>
<dbReference type="CDD" id="cd01994">
    <property type="entry name" value="AANH_PF0828-like"/>
    <property type="match status" value="1"/>
</dbReference>
<feature type="domain" description="Diphthamide synthase" evidence="6">
    <location>
        <begin position="118"/>
        <end position="245"/>
    </location>
</feature>
<proteinExistence type="predicted"/>
<evidence type="ECO:0000259" key="6">
    <source>
        <dbReference type="Pfam" id="PF01902"/>
    </source>
</evidence>
<dbReference type="Proteomes" id="UP000655225">
    <property type="component" value="Unassembled WGS sequence"/>
</dbReference>
<dbReference type="GO" id="GO:0017178">
    <property type="term" value="F:diphthine-ammonia ligase activity"/>
    <property type="evidence" value="ECO:0007669"/>
    <property type="project" value="UniProtKB-EC"/>
</dbReference>
<reference evidence="7 8" key="1">
    <citation type="submission" date="2020-04" db="EMBL/GenBank/DDBJ databases">
        <title>Plant Genome Project.</title>
        <authorList>
            <person name="Zhang R.-G."/>
        </authorList>
    </citation>
    <scope>NUCLEOTIDE SEQUENCE [LARGE SCALE GENOMIC DNA]</scope>
    <source>
        <strain evidence="7">YNK0</strain>
        <tissue evidence="7">Leaf</tissue>
    </source>
</reference>
<dbReference type="NCBIfam" id="TIGR00290">
    <property type="entry name" value="MJ0570_dom"/>
    <property type="match status" value="1"/>
</dbReference>
<evidence type="ECO:0000256" key="2">
    <source>
        <dbReference type="ARBA" id="ARBA00018426"/>
    </source>
</evidence>
<dbReference type="Pfam" id="PF01902">
    <property type="entry name" value="Diphthami_syn_2"/>
    <property type="match status" value="1"/>
</dbReference>
<gene>
    <name evidence="7" type="ORF">HHK36_012887</name>
</gene>
<dbReference type="FunFam" id="3.30.1330.40:FF:000016">
    <property type="entry name" value="Endoribonuclease"/>
    <property type="match status" value="1"/>
</dbReference>
<dbReference type="FunFam" id="3.30.1330.40:FF:000009">
    <property type="entry name" value="Endoribonuclease"/>
    <property type="match status" value="1"/>
</dbReference>
<dbReference type="OrthoDB" id="686384at2759"/>
<dbReference type="Gene3D" id="3.30.1330.40">
    <property type="entry name" value="RutC-like"/>
    <property type="match status" value="2"/>
</dbReference>
<evidence type="ECO:0000313" key="8">
    <source>
        <dbReference type="Proteomes" id="UP000655225"/>
    </source>
</evidence>
<dbReference type="InterPro" id="IPR014729">
    <property type="entry name" value="Rossmann-like_a/b/a_fold"/>
</dbReference>
<dbReference type="CDD" id="cd06156">
    <property type="entry name" value="eu_AANH_C_2"/>
    <property type="match status" value="1"/>
</dbReference>
<keyword evidence="8" id="KW-1185">Reference proteome</keyword>
<dbReference type="Gene3D" id="3.40.50.620">
    <property type="entry name" value="HUPs"/>
    <property type="match status" value="1"/>
</dbReference>
<dbReference type="GO" id="GO:0017183">
    <property type="term" value="P:protein histidyl modification to diphthamide"/>
    <property type="evidence" value="ECO:0007669"/>
    <property type="project" value="TreeGrafter"/>
</dbReference>